<reference evidence="1 2" key="1">
    <citation type="submission" date="2017-12" db="EMBL/GenBank/DDBJ databases">
        <title>Comparative genomics yields insights into virulence evolution of Verticillium dahliae.</title>
        <authorList>
            <person name="Fan R."/>
            <person name="Armitage A.D."/>
            <person name="Cascant-Lopez E."/>
            <person name="Sobczyk M."/>
            <person name="Cockerton H.M."/>
            <person name="Harrison R.J."/>
        </authorList>
    </citation>
    <scope>NUCLEOTIDE SEQUENCE [LARGE SCALE GENOMIC DNA]</scope>
    <source>
        <strain evidence="1 2">12008</strain>
    </source>
</reference>
<accession>A0AA45AQ06</accession>
<evidence type="ECO:0000313" key="1">
    <source>
        <dbReference type="EMBL" id="PNH34674.1"/>
    </source>
</evidence>
<sequence>MPGNTKHRHWEQPALRLFQNPMLQARGYNCECECESEQANQEK</sequence>
<organism evidence="1 2">
    <name type="scientific">Verticillium dahliae</name>
    <name type="common">Verticillium wilt</name>
    <dbReference type="NCBI Taxonomy" id="27337"/>
    <lineage>
        <taxon>Eukaryota</taxon>
        <taxon>Fungi</taxon>
        <taxon>Dikarya</taxon>
        <taxon>Ascomycota</taxon>
        <taxon>Pezizomycotina</taxon>
        <taxon>Sordariomycetes</taxon>
        <taxon>Hypocreomycetidae</taxon>
        <taxon>Glomerellales</taxon>
        <taxon>Plectosphaerellaceae</taxon>
        <taxon>Verticillium</taxon>
    </lineage>
</organism>
<gene>
    <name evidence="1" type="ORF">BJF96_g2254</name>
</gene>
<dbReference type="Proteomes" id="UP000236305">
    <property type="component" value="Unassembled WGS sequence"/>
</dbReference>
<comment type="caution">
    <text evidence="1">The sequence shown here is derived from an EMBL/GenBank/DDBJ whole genome shotgun (WGS) entry which is preliminary data.</text>
</comment>
<protein>
    <submittedName>
        <fullName evidence="1">Uncharacterized protein</fullName>
    </submittedName>
</protein>
<proteinExistence type="predicted"/>
<dbReference type="EMBL" id="MPSH01000005">
    <property type="protein sequence ID" value="PNH34674.1"/>
    <property type="molecule type" value="Genomic_DNA"/>
</dbReference>
<name>A0AA45AQ06_VERDA</name>
<evidence type="ECO:0000313" key="2">
    <source>
        <dbReference type="Proteomes" id="UP000236305"/>
    </source>
</evidence>
<dbReference type="AlphaFoldDB" id="A0AA45AQ06"/>